<accession>A0A4R2RC13</accession>
<evidence type="ECO:0000313" key="2">
    <source>
        <dbReference type="Proteomes" id="UP000295050"/>
    </source>
</evidence>
<comment type="caution">
    <text evidence="1">The sequence shown here is derived from an EMBL/GenBank/DDBJ whole genome shotgun (WGS) entry which is preliminary data.</text>
</comment>
<dbReference type="AlphaFoldDB" id="A0A4R2RC13"/>
<evidence type="ECO:0000313" key="1">
    <source>
        <dbReference type="EMBL" id="TCP59768.1"/>
    </source>
</evidence>
<proteinExistence type="predicted"/>
<organism evidence="1 2">
    <name type="scientific">Rhodovulum bhavnagarense</name>
    <dbReference type="NCBI Taxonomy" id="992286"/>
    <lineage>
        <taxon>Bacteria</taxon>
        <taxon>Pseudomonadati</taxon>
        <taxon>Pseudomonadota</taxon>
        <taxon>Alphaproteobacteria</taxon>
        <taxon>Rhodobacterales</taxon>
        <taxon>Paracoccaceae</taxon>
        <taxon>Rhodovulum</taxon>
    </lineage>
</organism>
<sequence length="176" mass="20059">MLPATVDPTRGNIVTSYEGAPPEQALAAAVVLRALEDLGSSDETERFEAHEWFLQRRGPWAASRRFWLTLAGLDEEQVHDFLTRHLDPPERPEKSWTYMEIFDILPTDRPFTYQSEVHRTTLHVSQFQTRIANLIKVGAVVRLEPGVFCVAGSEQVCREHLARVKKDALEDLFDDA</sequence>
<name>A0A4R2RC13_9RHOB</name>
<dbReference type="Proteomes" id="UP000295050">
    <property type="component" value="Unassembled WGS sequence"/>
</dbReference>
<reference evidence="1 2" key="1">
    <citation type="submission" date="2019-03" db="EMBL/GenBank/DDBJ databases">
        <title>Genomic Encyclopedia of Type Strains, Phase IV (KMG-IV): sequencing the most valuable type-strain genomes for metagenomic binning, comparative biology and taxonomic classification.</title>
        <authorList>
            <person name="Goeker M."/>
        </authorList>
    </citation>
    <scope>NUCLEOTIDE SEQUENCE [LARGE SCALE GENOMIC DNA]</scope>
    <source>
        <strain evidence="1 2">DSM 24766</strain>
    </source>
</reference>
<gene>
    <name evidence="1" type="ORF">EV663_11664</name>
</gene>
<protein>
    <submittedName>
        <fullName evidence="1">Uncharacterized protein</fullName>
    </submittedName>
</protein>
<dbReference type="EMBL" id="SLXU01000016">
    <property type="protein sequence ID" value="TCP59768.1"/>
    <property type="molecule type" value="Genomic_DNA"/>
</dbReference>
<dbReference type="OrthoDB" id="9802364at2"/>
<dbReference type="RefSeq" id="WP_132952645.1">
    <property type="nucleotide sequence ID" value="NZ_SLXU01000016.1"/>
</dbReference>
<keyword evidence="2" id="KW-1185">Reference proteome</keyword>